<gene>
    <name evidence="2" type="ORF">Cflav_PD6434</name>
</gene>
<dbReference type="SUPFAM" id="SSF54523">
    <property type="entry name" value="Pili subunits"/>
    <property type="match status" value="1"/>
</dbReference>
<sequence precursor="true">MKLRVKILIVLVLVILLGTIIAFIPHAGSKRAVERYKRELRAKGEKLTYQELIQATPPETPDAAKPFLGANGAIVSISNSTAPMRFISPGRALVAYRQETLSADGGTNVWPKFIAEVETNRNAILSLREILQVPTLYFKLDYSKGSGTLLPHLAPLKAAEQLASASTIAALHQQNFSEAWTNLITTVALVRRYKTEPLKISHLVKLAMARMAVATTWEALQCKQWNDGQLAELQANWQDMDLFGPLEQAFAMERAIQMDDFVLARRSYYDPAGMFGKNATLQHDSFDLDQLLHGAQRYSHYCAWKWLWSYQEELYDMKTVQATIESCRATKFSNAFVPALMDYATKMTNVNQQFDQSSDHFEDPQGEQSIRDCMIKFADAENGRRIALTAIALKRYQLCNGKYPSELKDLVPTFLEKVPIDFMDGKPLRYQLQADGSFLLYSVGDDGEDNGGDATPTEPASTVNKNWLKGRDMVWPQPATLEDIEAYRTNSSPKVQKK</sequence>
<evidence type="ECO:0000313" key="3">
    <source>
        <dbReference type="Proteomes" id="UP000003688"/>
    </source>
</evidence>
<comment type="caution">
    <text evidence="2">The sequence shown here is derived from an EMBL/GenBank/DDBJ whole genome shotgun (WGS) entry which is preliminary data.</text>
</comment>
<reference evidence="2 3" key="1">
    <citation type="journal article" date="2011" name="J. Bacteriol.">
        <title>Genome sequence of 'Pedosphaera parvula' Ellin514, an aerobic Verrucomicrobial isolate from pasture soil.</title>
        <authorList>
            <person name="Kant R."/>
            <person name="van Passel M.W."/>
            <person name="Sangwan P."/>
            <person name="Palva A."/>
            <person name="Lucas S."/>
            <person name="Copeland A."/>
            <person name="Lapidus A."/>
            <person name="Glavina Del Rio T."/>
            <person name="Dalin E."/>
            <person name="Tice H."/>
            <person name="Bruce D."/>
            <person name="Goodwin L."/>
            <person name="Pitluck S."/>
            <person name="Chertkov O."/>
            <person name="Larimer F.W."/>
            <person name="Land M.L."/>
            <person name="Hauser L."/>
            <person name="Brettin T.S."/>
            <person name="Detter J.C."/>
            <person name="Han S."/>
            <person name="de Vos W.M."/>
            <person name="Janssen P.H."/>
            <person name="Smidt H."/>
        </authorList>
    </citation>
    <scope>NUCLEOTIDE SEQUENCE [LARGE SCALE GENOMIC DNA]</scope>
    <source>
        <strain evidence="2 3">Ellin514</strain>
    </source>
</reference>
<dbReference type="OrthoDB" id="177509at2"/>
<evidence type="ECO:0000313" key="2">
    <source>
        <dbReference type="EMBL" id="EEF62159.1"/>
    </source>
</evidence>
<keyword evidence="3" id="KW-1185">Reference proteome</keyword>
<organism evidence="2 3">
    <name type="scientific">Pedosphaera parvula (strain Ellin514)</name>
    <dbReference type="NCBI Taxonomy" id="320771"/>
    <lineage>
        <taxon>Bacteria</taxon>
        <taxon>Pseudomonadati</taxon>
        <taxon>Verrucomicrobiota</taxon>
        <taxon>Pedosphaerae</taxon>
        <taxon>Pedosphaerales</taxon>
        <taxon>Pedosphaeraceae</taxon>
        <taxon>Pedosphaera</taxon>
    </lineage>
</organism>
<dbReference type="STRING" id="320771.Cflav_PD6434"/>
<evidence type="ECO:0000256" key="1">
    <source>
        <dbReference type="SAM" id="MobiDB-lite"/>
    </source>
</evidence>
<proteinExistence type="predicted"/>
<protein>
    <submittedName>
        <fullName evidence="2">Uncharacterized protein</fullName>
    </submittedName>
</protein>
<dbReference type="InterPro" id="IPR045584">
    <property type="entry name" value="Pilin-like"/>
</dbReference>
<name>B9XDL3_PEDPL</name>
<dbReference type="Proteomes" id="UP000003688">
    <property type="component" value="Unassembled WGS sequence"/>
</dbReference>
<dbReference type="AlphaFoldDB" id="B9XDL3"/>
<feature type="region of interest" description="Disordered" evidence="1">
    <location>
        <begin position="443"/>
        <end position="466"/>
    </location>
</feature>
<accession>B9XDL3</accession>
<dbReference type="RefSeq" id="WP_007413911.1">
    <property type="nucleotide sequence ID" value="NZ_ABOX02000006.1"/>
</dbReference>
<dbReference type="EMBL" id="ABOX02000006">
    <property type="protein sequence ID" value="EEF62159.1"/>
    <property type="molecule type" value="Genomic_DNA"/>
</dbReference>